<dbReference type="SUPFAM" id="SSF52833">
    <property type="entry name" value="Thioredoxin-like"/>
    <property type="match status" value="1"/>
</dbReference>
<dbReference type="Proteomes" id="UP000199648">
    <property type="component" value="Unassembled WGS sequence"/>
</dbReference>
<dbReference type="AlphaFoldDB" id="A0A1G5QR47"/>
<dbReference type="STRING" id="415747.SAMN03097708_02555"/>
<evidence type="ECO:0000313" key="7">
    <source>
        <dbReference type="EMBL" id="SCZ64058.1"/>
    </source>
</evidence>
<organism evidence="7 8">
    <name type="scientific">Thiohalomonas denitrificans</name>
    <dbReference type="NCBI Taxonomy" id="415747"/>
    <lineage>
        <taxon>Bacteria</taxon>
        <taxon>Pseudomonadati</taxon>
        <taxon>Pseudomonadota</taxon>
        <taxon>Gammaproteobacteria</taxon>
        <taxon>Thiohalomonadales</taxon>
        <taxon>Thiohalomonadaceae</taxon>
        <taxon>Thiohalomonas</taxon>
    </lineage>
</organism>
<dbReference type="PANTHER" id="PTHR13887:SF14">
    <property type="entry name" value="DISULFIDE BOND FORMATION PROTEIN D"/>
    <property type="match status" value="1"/>
</dbReference>
<comment type="similarity">
    <text evidence="1">Belongs to the thioredoxin family. DsbA subfamily.</text>
</comment>
<dbReference type="RefSeq" id="WP_092997824.1">
    <property type="nucleotide sequence ID" value="NZ_FMWD01000008.1"/>
</dbReference>
<keyword evidence="5" id="KW-0676">Redox-active center</keyword>
<protein>
    <submittedName>
        <fullName evidence="7">Thioredoxin</fullName>
    </submittedName>
</protein>
<reference evidence="7 8" key="1">
    <citation type="submission" date="2016-10" db="EMBL/GenBank/DDBJ databases">
        <authorList>
            <person name="de Groot N.N."/>
        </authorList>
    </citation>
    <scope>NUCLEOTIDE SEQUENCE [LARGE SCALE GENOMIC DNA]</scope>
    <source>
        <strain evidence="7 8">HLD2</strain>
    </source>
</reference>
<dbReference type="InterPro" id="IPR036249">
    <property type="entry name" value="Thioredoxin-like_sf"/>
</dbReference>
<dbReference type="PANTHER" id="PTHR13887">
    <property type="entry name" value="GLUTATHIONE S-TRANSFERASE KAPPA"/>
    <property type="match status" value="1"/>
</dbReference>
<keyword evidence="2" id="KW-0732">Signal</keyword>
<dbReference type="EMBL" id="FMWD01000008">
    <property type="protein sequence ID" value="SCZ64058.1"/>
    <property type="molecule type" value="Genomic_DNA"/>
</dbReference>
<keyword evidence="3" id="KW-0560">Oxidoreductase</keyword>
<dbReference type="OrthoDB" id="9780340at2"/>
<sequence length="218" mass="24082">MKQKTLFIIAFASLVLAFVFGALIYTAEKNQESSQRAEANPSSLVRMHSPTLGPAGAPVVIVEFLDPACGTCRTFYPAVKEMLADNPDQIRLVLRYAPFHQGSDQVVALMEAARRQGQFWPVLETLLANQNQWVQNHTAQIARVWPLVEGLGLDRDKLQADMASPEVAAVVAQDLEDAQTLNVTKTPEFFVNGKPLPSFGYQQLKDLVDNALSEARSR</sequence>
<gene>
    <name evidence="7" type="ORF">SAMN03097708_02555</name>
</gene>
<dbReference type="InterPro" id="IPR012336">
    <property type="entry name" value="Thioredoxin-like_fold"/>
</dbReference>
<keyword evidence="8" id="KW-1185">Reference proteome</keyword>
<feature type="domain" description="Thioredoxin-like fold" evidence="6">
    <location>
        <begin position="49"/>
        <end position="209"/>
    </location>
</feature>
<evidence type="ECO:0000256" key="3">
    <source>
        <dbReference type="ARBA" id="ARBA00023002"/>
    </source>
</evidence>
<evidence type="ECO:0000313" key="8">
    <source>
        <dbReference type="Proteomes" id="UP000199648"/>
    </source>
</evidence>
<name>A0A1G5QR47_9GAMM</name>
<evidence type="ECO:0000256" key="4">
    <source>
        <dbReference type="ARBA" id="ARBA00023157"/>
    </source>
</evidence>
<keyword evidence="4" id="KW-1015">Disulfide bond</keyword>
<evidence type="ECO:0000256" key="2">
    <source>
        <dbReference type="ARBA" id="ARBA00022729"/>
    </source>
</evidence>
<evidence type="ECO:0000256" key="5">
    <source>
        <dbReference type="ARBA" id="ARBA00023284"/>
    </source>
</evidence>
<evidence type="ECO:0000256" key="1">
    <source>
        <dbReference type="ARBA" id="ARBA00005791"/>
    </source>
</evidence>
<dbReference type="Gene3D" id="3.40.30.10">
    <property type="entry name" value="Glutaredoxin"/>
    <property type="match status" value="1"/>
</dbReference>
<dbReference type="Pfam" id="PF13462">
    <property type="entry name" value="Thioredoxin_4"/>
    <property type="match status" value="1"/>
</dbReference>
<proteinExistence type="inferred from homology"/>
<evidence type="ECO:0000259" key="6">
    <source>
        <dbReference type="Pfam" id="PF13462"/>
    </source>
</evidence>
<dbReference type="GO" id="GO:0016491">
    <property type="term" value="F:oxidoreductase activity"/>
    <property type="evidence" value="ECO:0007669"/>
    <property type="project" value="UniProtKB-KW"/>
</dbReference>
<accession>A0A1G5QR47</accession>